<reference evidence="2 3" key="1">
    <citation type="journal article" date="2020" name="Genomics">
        <title>Complete, high-quality genomes from long-read metagenomic sequencing of two wolf lichen thalli reveals enigmatic genome architecture.</title>
        <authorList>
            <person name="McKenzie S.K."/>
            <person name="Walston R.F."/>
            <person name="Allen J.L."/>
        </authorList>
    </citation>
    <scope>NUCLEOTIDE SEQUENCE [LARGE SCALE GENOMIC DNA]</scope>
    <source>
        <strain evidence="2">WasteWater1</strain>
    </source>
</reference>
<dbReference type="Proteomes" id="UP000593566">
    <property type="component" value="Unassembled WGS sequence"/>
</dbReference>
<organism evidence="2 3">
    <name type="scientific">Letharia lupina</name>
    <dbReference type="NCBI Taxonomy" id="560253"/>
    <lineage>
        <taxon>Eukaryota</taxon>
        <taxon>Fungi</taxon>
        <taxon>Dikarya</taxon>
        <taxon>Ascomycota</taxon>
        <taxon>Pezizomycotina</taxon>
        <taxon>Lecanoromycetes</taxon>
        <taxon>OSLEUM clade</taxon>
        <taxon>Lecanoromycetidae</taxon>
        <taxon>Lecanorales</taxon>
        <taxon>Lecanorineae</taxon>
        <taxon>Parmeliaceae</taxon>
        <taxon>Letharia</taxon>
    </lineage>
</organism>
<dbReference type="AlphaFoldDB" id="A0A8H6CF02"/>
<feature type="compositionally biased region" description="Basic residues" evidence="1">
    <location>
        <begin position="96"/>
        <end position="107"/>
    </location>
</feature>
<gene>
    <name evidence="2" type="ORF">HO133_001947</name>
</gene>
<feature type="region of interest" description="Disordered" evidence="1">
    <location>
        <begin position="31"/>
        <end position="215"/>
    </location>
</feature>
<dbReference type="InterPro" id="IPR021641">
    <property type="entry name" value="DUF3245"/>
</dbReference>
<comment type="caution">
    <text evidence="2">The sequence shown here is derived from an EMBL/GenBank/DDBJ whole genome shotgun (WGS) entry which is preliminary data.</text>
</comment>
<evidence type="ECO:0000256" key="1">
    <source>
        <dbReference type="SAM" id="MobiDB-lite"/>
    </source>
</evidence>
<protein>
    <submittedName>
        <fullName evidence="2">Uncharacterized protein</fullName>
    </submittedName>
</protein>
<evidence type="ECO:0000313" key="3">
    <source>
        <dbReference type="Proteomes" id="UP000593566"/>
    </source>
</evidence>
<keyword evidence="3" id="KW-1185">Reference proteome</keyword>
<dbReference type="Pfam" id="PF11595">
    <property type="entry name" value="DUF3245"/>
    <property type="match status" value="1"/>
</dbReference>
<evidence type="ECO:0000313" key="2">
    <source>
        <dbReference type="EMBL" id="KAF6221979.1"/>
    </source>
</evidence>
<proteinExistence type="predicted"/>
<feature type="compositionally biased region" description="Basic and acidic residues" evidence="1">
    <location>
        <begin position="124"/>
        <end position="138"/>
    </location>
</feature>
<feature type="compositionally biased region" description="Basic and acidic residues" evidence="1">
    <location>
        <begin position="85"/>
        <end position="95"/>
    </location>
</feature>
<dbReference type="EMBL" id="JACCJB010000013">
    <property type="protein sequence ID" value="KAF6221979.1"/>
    <property type="molecule type" value="Genomic_DNA"/>
</dbReference>
<sequence>MAPISPPESDIIYNRVNVTVAQKIRSIASWNPPRAANGSVNTTNPGEETKSDELESGTALPELTGFGATMREDGVVERGGMSGNDRLRKQLLGKDHIKKLARGKRAHGPGAVGMANQPRPAAPARREEHDWDSGDEGGRSSLGKSKLGARKHRLKEEEEESGRVDDETEELAVHGSNVRAKKVPKRGSNYLDEVLADRSLRRRKKSRKKDRAMEN</sequence>
<dbReference type="GeneID" id="59330361"/>
<dbReference type="RefSeq" id="XP_037151414.1">
    <property type="nucleotide sequence ID" value="XM_037292875.1"/>
</dbReference>
<feature type="compositionally biased region" description="Basic residues" evidence="1">
    <location>
        <begin position="200"/>
        <end position="215"/>
    </location>
</feature>
<name>A0A8H6CF02_9LECA</name>
<accession>A0A8H6CF02</accession>